<evidence type="ECO:0000313" key="3">
    <source>
        <dbReference type="Proteomes" id="UP001163687"/>
    </source>
</evidence>
<dbReference type="RefSeq" id="WP_264843093.1">
    <property type="nucleotide sequence ID" value="NZ_AP025628.1"/>
</dbReference>
<proteinExistence type="predicted"/>
<dbReference type="PANTHER" id="PTHR12126:SF11">
    <property type="entry name" value="NADH DEHYDROGENASE [UBIQUINONE] 1 ALPHA SUBCOMPLEX SUBUNIT 9, MITOCHONDRIAL"/>
    <property type="match status" value="1"/>
</dbReference>
<protein>
    <submittedName>
        <fullName evidence="2">NAD-dependent nucleoside diphosphate-sugar epimerase/dehydratase</fullName>
    </submittedName>
</protein>
<gene>
    <name evidence="2" type="ORF">caldi_00590</name>
</gene>
<dbReference type="EMBL" id="AP025628">
    <property type="protein sequence ID" value="BDG58969.1"/>
    <property type="molecule type" value="Genomic_DNA"/>
</dbReference>
<sequence length="301" mass="32140">MILVTGATGFVGREIVRELAEAGHPVRALVRSEATSGPIRPWVAEVARGDVTDPASVRAAARGCRAVVHLVAIRRQWGARTFEAITAQGAVHAVQAAVDAGAEHFVLMSALGLTDNPTTGYMKAKKKAEEAVRASGIPFTIFRPSFVVGPGGFVEEYAGLIRKAPFVPIPGTGRYPVQPVDRRDVARAFRRALEVPAARGRTYDLAGPERVSFEDFIAEIMAAMGIRKGRLHVPLAVMRPVAAVLERLTPNPPATTDEIAMLEAGNVGDPGPAERDLGVTPRPLREAVQGAVEGLRREGRL</sequence>
<dbReference type="SUPFAM" id="SSF51735">
    <property type="entry name" value="NAD(P)-binding Rossmann-fold domains"/>
    <property type="match status" value="1"/>
</dbReference>
<keyword evidence="3" id="KW-1185">Reference proteome</keyword>
<reference evidence="2" key="1">
    <citation type="submission" date="2022-03" db="EMBL/GenBank/DDBJ databases">
        <title>Complete genome sequence of Caldinitratiruptor microaerophilus.</title>
        <authorList>
            <person name="Mukaiyama R."/>
            <person name="Nishiyama T."/>
            <person name="Ueda K."/>
        </authorList>
    </citation>
    <scope>NUCLEOTIDE SEQUENCE</scope>
    <source>
        <strain evidence="2">JCM 16183</strain>
    </source>
</reference>
<dbReference type="InterPro" id="IPR036291">
    <property type="entry name" value="NAD(P)-bd_dom_sf"/>
</dbReference>
<dbReference type="InterPro" id="IPR051207">
    <property type="entry name" value="ComplexI_NDUFA9_subunit"/>
</dbReference>
<dbReference type="InterPro" id="IPR016040">
    <property type="entry name" value="NAD(P)-bd_dom"/>
</dbReference>
<dbReference type="Proteomes" id="UP001163687">
    <property type="component" value="Chromosome"/>
</dbReference>
<dbReference type="GO" id="GO:0044877">
    <property type="term" value="F:protein-containing complex binding"/>
    <property type="evidence" value="ECO:0007669"/>
    <property type="project" value="TreeGrafter"/>
</dbReference>
<dbReference type="Gene3D" id="3.40.50.720">
    <property type="entry name" value="NAD(P)-binding Rossmann-like Domain"/>
    <property type="match status" value="1"/>
</dbReference>
<dbReference type="PANTHER" id="PTHR12126">
    <property type="entry name" value="NADH-UBIQUINONE OXIDOREDUCTASE 39 KDA SUBUNIT-RELATED"/>
    <property type="match status" value="1"/>
</dbReference>
<dbReference type="AlphaFoldDB" id="A0AA35G866"/>
<dbReference type="KEGG" id="cmic:caldi_00590"/>
<dbReference type="Pfam" id="PF13460">
    <property type="entry name" value="NAD_binding_10"/>
    <property type="match status" value="1"/>
</dbReference>
<feature type="domain" description="NAD(P)-binding" evidence="1">
    <location>
        <begin position="6"/>
        <end position="147"/>
    </location>
</feature>
<name>A0AA35G866_9FIRM</name>
<evidence type="ECO:0000313" key="2">
    <source>
        <dbReference type="EMBL" id="BDG58969.1"/>
    </source>
</evidence>
<organism evidence="2 3">
    <name type="scientific">Caldinitratiruptor microaerophilus</name>
    <dbReference type="NCBI Taxonomy" id="671077"/>
    <lineage>
        <taxon>Bacteria</taxon>
        <taxon>Bacillati</taxon>
        <taxon>Bacillota</taxon>
        <taxon>Clostridia</taxon>
        <taxon>Eubacteriales</taxon>
        <taxon>Symbiobacteriaceae</taxon>
        <taxon>Caldinitratiruptor</taxon>
    </lineage>
</organism>
<evidence type="ECO:0000259" key="1">
    <source>
        <dbReference type="Pfam" id="PF13460"/>
    </source>
</evidence>
<accession>A0AA35G866</accession>